<dbReference type="EMBL" id="JAUSVR010000017">
    <property type="protein sequence ID" value="MDQ0512831.1"/>
    <property type="molecule type" value="Genomic_DNA"/>
</dbReference>
<evidence type="ECO:0000256" key="5">
    <source>
        <dbReference type="ARBA" id="ARBA00023004"/>
    </source>
</evidence>
<evidence type="ECO:0000256" key="2">
    <source>
        <dbReference type="ARBA" id="ARBA00022617"/>
    </source>
</evidence>
<keyword evidence="6" id="KW-0411">Iron-sulfur</keyword>
<evidence type="ECO:0000256" key="1">
    <source>
        <dbReference type="ARBA" id="ARBA00022485"/>
    </source>
</evidence>
<evidence type="ECO:0000256" key="3">
    <source>
        <dbReference type="ARBA" id="ARBA00022723"/>
    </source>
</evidence>
<dbReference type="InterPro" id="IPR036136">
    <property type="entry name" value="Nit/Sulf_reduc_fer-like_dom_sf"/>
</dbReference>
<keyword evidence="9" id="KW-1185">Reference proteome</keyword>
<evidence type="ECO:0000313" key="8">
    <source>
        <dbReference type="EMBL" id="MDQ0512831.1"/>
    </source>
</evidence>
<keyword evidence="2" id="KW-0349">Heme</keyword>
<dbReference type="NCBIfam" id="TIGR02435">
    <property type="entry name" value="CobG"/>
    <property type="match status" value="1"/>
</dbReference>
<keyword evidence="5" id="KW-0408">Iron</keyword>
<dbReference type="RefSeq" id="WP_306891494.1">
    <property type="nucleotide sequence ID" value="NZ_JAUSVR010000017.1"/>
</dbReference>
<dbReference type="PANTHER" id="PTHR32439:SF9">
    <property type="entry name" value="BLR3264 PROTEIN"/>
    <property type="match status" value="1"/>
</dbReference>
<dbReference type="InterPro" id="IPR005117">
    <property type="entry name" value="NiRdtase/SiRdtase_haem-b_fer"/>
</dbReference>
<gene>
    <name evidence="8" type="ORF">QOZ99_003746</name>
</gene>
<dbReference type="Proteomes" id="UP001235094">
    <property type="component" value="Unassembled WGS sequence"/>
</dbReference>
<dbReference type="InterPro" id="IPR045854">
    <property type="entry name" value="NO2/SO3_Rdtase_4Fe4S_sf"/>
</dbReference>
<dbReference type="GO" id="GO:0043818">
    <property type="term" value="F:precorrin-3B synthase activity"/>
    <property type="evidence" value="ECO:0007669"/>
    <property type="project" value="UniProtKB-EC"/>
</dbReference>
<dbReference type="Gene3D" id="3.90.480.10">
    <property type="entry name" value="Sulfite Reductase Hemoprotein,Domain 2"/>
    <property type="match status" value="1"/>
</dbReference>
<dbReference type="EC" id="1.14.13.83" evidence="8"/>
<dbReference type="SUPFAM" id="SSF56014">
    <property type="entry name" value="Nitrite and sulphite reductase 4Fe-4S domain-like"/>
    <property type="match status" value="2"/>
</dbReference>
<evidence type="ECO:0000256" key="4">
    <source>
        <dbReference type="ARBA" id="ARBA00023002"/>
    </source>
</evidence>
<evidence type="ECO:0000256" key="6">
    <source>
        <dbReference type="ARBA" id="ARBA00023014"/>
    </source>
</evidence>
<dbReference type="Gene3D" id="3.30.413.10">
    <property type="entry name" value="Sulfite Reductase Hemoprotein, domain 1"/>
    <property type="match status" value="2"/>
</dbReference>
<evidence type="ECO:0000313" key="9">
    <source>
        <dbReference type="Proteomes" id="UP001235094"/>
    </source>
</evidence>
<dbReference type="PANTHER" id="PTHR32439">
    <property type="entry name" value="FERREDOXIN--NITRITE REDUCTASE, CHLOROPLASTIC"/>
    <property type="match status" value="1"/>
</dbReference>
<feature type="domain" description="Nitrite/Sulfite reductase ferredoxin-like" evidence="7">
    <location>
        <begin position="34"/>
        <end position="75"/>
    </location>
</feature>
<sequence>MSAAHLRRGACPTLPRPMPTGDGLLARIPPVEPVSVDQLEGLARLAATLGNGILEVTARGKLQLRGLTEASAQRLPAAVAGLGIEVPTGFPVETSALAGLDPAERADPRPLARALTERAAGLVARLAPKVSLVVDGGGALHAGALTADIALAADANQLWRVVLAGRTVGRVAQADAGRLVMHLMERLAAHGPAARMGDLMAGEVGGSGVFSLDFGLDFGLEALPAPPGEEATRPGAEPVGRHVLTDGTVALGLGLAFGQVRAETLAALAALARGARVRHVEPAAGRALLLVGLAPEAAERLERGAAALGFITDPADPRRRVFACAGRPACASARLETHVLAAQMAPLLARGTLHVSGCVKGCAHPRVATLTIVGLDEGAGLVVEGTPRDILAATLPVRIVPVAQLRDAVPDGLRKANT</sequence>
<keyword evidence="3" id="KW-0479">Metal-binding</keyword>
<organism evidence="8 9">
    <name type="scientific">Ancylobacter amanitiformis</name>
    <dbReference type="NCBI Taxonomy" id="217069"/>
    <lineage>
        <taxon>Bacteria</taxon>
        <taxon>Pseudomonadati</taxon>
        <taxon>Pseudomonadota</taxon>
        <taxon>Alphaproteobacteria</taxon>
        <taxon>Hyphomicrobiales</taxon>
        <taxon>Xanthobacteraceae</taxon>
        <taxon>Ancylobacter</taxon>
    </lineage>
</organism>
<accession>A0ABU0LVR8</accession>
<dbReference type="SUPFAM" id="SSF55124">
    <property type="entry name" value="Nitrite/Sulfite reductase N-terminal domain-like"/>
    <property type="match status" value="2"/>
</dbReference>
<reference evidence="8 9" key="1">
    <citation type="submission" date="2023-07" db="EMBL/GenBank/DDBJ databases">
        <title>Genomic Encyclopedia of Type Strains, Phase IV (KMG-IV): sequencing the most valuable type-strain genomes for metagenomic binning, comparative biology and taxonomic classification.</title>
        <authorList>
            <person name="Goeker M."/>
        </authorList>
    </citation>
    <scope>NUCLEOTIDE SEQUENCE [LARGE SCALE GENOMIC DNA]</scope>
    <source>
        <strain evidence="8 9">DSM 15561</strain>
    </source>
</reference>
<comment type="caution">
    <text evidence="8">The sequence shown here is derived from an EMBL/GenBank/DDBJ whole genome shotgun (WGS) entry which is preliminary data.</text>
</comment>
<proteinExistence type="predicted"/>
<keyword evidence="4 8" id="KW-0560">Oxidoreductase</keyword>
<dbReference type="Pfam" id="PF03460">
    <property type="entry name" value="NIR_SIR_ferr"/>
    <property type="match status" value="1"/>
</dbReference>
<name>A0ABU0LVR8_9HYPH</name>
<keyword evidence="1" id="KW-0004">4Fe-4S</keyword>
<dbReference type="InterPro" id="IPR051329">
    <property type="entry name" value="NIR_SIR_4Fe-4S"/>
</dbReference>
<evidence type="ECO:0000259" key="7">
    <source>
        <dbReference type="Pfam" id="PF03460"/>
    </source>
</evidence>
<dbReference type="InterPro" id="IPR012798">
    <property type="entry name" value="Cbl_synth_CobG-like"/>
</dbReference>
<protein>
    <submittedName>
        <fullName evidence="8">Precorrin-3B synthase</fullName>
        <ecNumber evidence="8">1.14.13.83</ecNumber>
    </submittedName>
</protein>